<dbReference type="Proteomes" id="UP000235145">
    <property type="component" value="Unassembled WGS sequence"/>
</dbReference>
<sequence length="109" mass="12011">MISIEELRVKLDLRTNEITWITEFTTITCATLGESNFLLFCPIVTSAGLAKNKVVRPEDLSVSTRSVTVHVVYNSFLFFSDSTVSLSSSVVDSLFTGRVTSVRTVLLTS</sequence>
<accession>A0A9R1WGS8</accession>
<dbReference type="AlphaFoldDB" id="A0A9R1WGS8"/>
<organism evidence="1 2">
    <name type="scientific">Lactuca sativa</name>
    <name type="common">Garden lettuce</name>
    <dbReference type="NCBI Taxonomy" id="4236"/>
    <lineage>
        <taxon>Eukaryota</taxon>
        <taxon>Viridiplantae</taxon>
        <taxon>Streptophyta</taxon>
        <taxon>Embryophyta</taxon>
        <taxon>Tracheophyta</taxon>
        <taxon>Spermatophyta</taxon>
        <taxon>Magnoliopsida</taxon>
        <taxon>eudicotyledons</taxon>
        <taxon>Gunneridae</taxon>
        <taxon>Pentapetalae</taxon>
        <taxon>asterids</taxon>
        <taxon>campanulids</taxon>
        <taxon>Asterales</taxon>
        <taxon>Asteraceae</taxon>
        <taxon>Cichorioideae</taxon>
        <taxon>Cichorieae</taxon>
        <taxon>Lactucinae</taxon>
        <taxon>Lactuca</taxon>
    </lineage>
</organism>
<proteinExistence type="predicted"/>
<comment type="caution">
    <text evidence="1">The sequence shown here is derived from an EMBL/GenBank/DDBJ whole genome shotgun (WGS) entry which is preliminary data.</text>
</comment>
<dbReference type="EMBL" id="NBSK02000002">
    <property type="protein sequence ID" value="KAJ0223588.1"/>
    <property type="molecule type" value="Genomic_DNA"/>
</dbReference>
<name>A0A9R1WGS8_LACSA</name>
<reference evidence="1 2" key="1">
    <citation type="journal article" date="2017" name="Nat. Commun.">
        <title>Genome assembly with in vitro proximity ligation data and whole-genome triplication in lettuce.</title>
        <authorList>
            <person name="Reyes-Chin-Wo S."/>
            <person name="Wang Z."/>
            <person name="Yang X."/>
            <person name="Kozik A."/>
            <person name="Arikit S."/>
            <person name="Song C."/>
            <person name="Xia L."/>
            <person name="Froenicke L."/>
            <person name="Lavelle D.O."/>
            <person name="Truco M.J."/>
            <person name="Xia R."/>
            <person name="Zhu S."/>
            <person name="Xu C."/>
            <person name="Xu H."/>
            <person name="Xu X."/>
            <person name="Cox K."/>
            <person name="Korf I."/>
            <person name="Meyers B.C."/>
            <person name="Michelmore R.W."/>
        </authorList>
    </citation>
    <scope>NUCLEOTIDE SEQUENCE [LARGE SCALE GENOMIC DNA]</scope>
    <source>
        <strain evidence="2">cv. Salinas</strain>
        <tissue evidence="1">Seedlings</tissue>
    </source>
</reference>
<keyword evidence="2" id="KW-1185">Reference proteome</keyword>
<protein>
    <submittedName>
        <fullName evidence="1">Uncharacterized protein</fullName>
    </submittedName>
</protein>
<evidence type="ECO:0000313" key="1">
    <source>
        <dbReference type="EMBL" id="KAJ0223588.1"/>
    </source>
</evidence>
<gene>
    <name evidence="1" type="ORF">LSAT_V11C200071900</name>
</gene>
<evidence type="ECO:0000313" key="2">
    <source>
        <dbReference type="Proteomes" id="UP000235145"/>
    </source>
</evidence>